<comment type="subcellular location">
    <subcellularLocation>
        <location evidence="1">Periplasm</location>
    </subcellularLocation>
</comment>
<dbReference type="OrthoDB" id="9131059at2"/>
<sequence precursor="true">MNATLFLRCFLLAALFVCPGISVAGIQVSGTRIIFPASDREANIQVRNEGAEDTMIQSWIEAATGEAEANIPFAITPSLARLGYKKQQSLRIFYQGRGLPVDRESVYWLSIQEIPQLSDSENTLQVAFRQRLKVFYRPLKLPGSPDESAENLKWSWVSDSGKSKLSVRNTSAFYVSLASASIVVNGKEYALDTEMVSPESNAEMNIKGVVGKVLGGAEVRWESVNDYGALVKHQAVIK</sequence>
<evidence type="ECO:0000256" key="5">
    <source>
        <dbReference type="ARBA" id="ARBA00023186"/>
    </source>
</evidence>
<dbReference type="EMBL" id="CABVJC010000002">
    <property type="protein sequence ID" value="VVP84895.1"/>
    <property type="molecule type" value="Genomic_DNA"/>
</dbReference>
<dbReference type="GO" id="GO:0030288">
    <property type="term" value="C:outer membrane-bounded periplasmic space"/>
    <property type="evidence" value="ECO:0007669"/>
    <property type="project" value="InterPro"/>
</dbReference>
<evidence type="ECO:0000256" key="1">
    <source>
        <dbReference type="ARBA" id="ARBA00004418"/>
    </source>
</evidence>
<accession>A0A5E7SFW7</accession>
<evidence type="ECO:0000313" key="10">
    <source>
        <dbReference type="Proteomes" id="UP000326452"/>
    </source>
</evidence>
<dbReference type="InterPro" id="IPR001829">
    <property type="entry name" value="Pili_assmbl_chaperone_bac"/>
</dbReference>
<dbReference type="Gene3D" id="2.60.40.10">
    <property type="entry name" value="Immunoglobulins"/>
    <property type="match status" value="2"/>
</dbReference>
<dbReference type="InterPro" id="IPR050643">
    <property type="entry name" value="Periplasmic_pilus_chap"/>
</dbReference>
<dbReference type="PRINTS" id="PR00969">
    <property type="entry name" value="CHAPERONPILI"/>
</dbReference>
<dbReference type="GO" id="GO:0071555">
    <property type="term" value="P:cell wall organization"/>
    <property type="evidence" value="ECO:0007669"/>
    <property type="project" value="InterPro"/>
</dbReference>
<dbReference type="InterPro" id="IPR036316">
    <property type="entry name" value="Pili_assmbl_chap_C_dom_sf"/>
</dbReference>
<keyword evidence="5" id="KW-0143">Chaperone</keyword>
<evidence type="ECO:0000256" key="3">
    <source>
        <dbReference type="ARBA" id="ARBA00022729"/>
    </source>
</evidence>
<dbReference type="InterPro" id="IPR008962">
    <property type="entry name" value="PapD-like_sf"/>
</dbReference>
<feature type="domain" description="Pili assembly chaperone N-terminal" evidence="7">
    <location>
        <begin position="25"/>
        <end position="141"/>
    </location>
</feature>
<evidence type="ECO:0000259" key="7">
    <source>
        <dbReference type="Pfam" id="PF00345"/>
    </source>
</evidence>
<dbReference type="PANTHER" id="PTHR30251">
    <property type="entry name" value="PILUS ASSEMBLY CHAPERONE"/>
    <property type="match status" value="1"/>
</dbReference>
<dbReference type="RefSeq" id="WP_150692305.1">
    <property type="nucleotide sequence ID" value="NZ_CABVJC010000002.1"/>
</dbReference>
<organism evidence="9 10">
    <name type="scientific">Pseudomonas fluorescens</name>
    <dbReference type="NCBI Taxonomy" id="294"/>
    <lineage>
        <taxon>Bacteria</taxon>
        <taxon>Pseudomonadati</taxon>
        <taxon>Pseudomonadota</taxon>
        <taxon>Gammaproteobacteria</taxon>
        <taxon>Pseudomonadales</taxon>
        <taxon>Pseudomonadaceae</taxon>
        <taxon>Pseudomonas</taxon>
    </lineage>
</organism>
<dbReference type="InterPro" id="IPR013783">
    <property type="entry name" value="Ig-like_fold"/>
</dbReference>
<dbReference type="Pfam" id="PF02753">
    <property type="entry name" value="PapD_C"/>
    <property type="match status" value="1"/>
</dbReference>
<evidence type="ECO:0000256" key="2">
    <source>
        <dbReference type="ARBA" id="ARBA00007399"/>
    </source>
</evidence>
<dbReference type="SUPFAM" id="SSF49354">
    <property type="entry name" value="PapD-like"/>
    <property type="match status" value="1"/>
</dbReference>
<dbReference type="Proteomes" id="UP000326452">
    <property type="component" value="Unassembled WGS sequence"/>
</dbReference>
<dbReference type="AlphaFoldDB" id="A0A5E7SFW7"/>
<dbReference type="InterPro" id="IPR016148">
    <property type="entry name" value="Pili_assmbl_chaperone_C"/>
</dbReference>
<protein>
    <submittedName>
        <fullName evidence="9">Putative fimbrial chaperone YadV</fullName>
    </submittedName>
</protein>
<evidence type="ECO:0000313" key="9">
    <source>
        <dbReference type="EMBL" id="VVP84895.1"/>
    </source>
</evidence>
<dbReference type="Pfam" id="PF00345">
    <property type="entry name" value="PapD_N"/>
    <property type="match status" value="1"/>
</dbReference>
<dbReference type="InterPro" id="IPR016147">
    <property type="entry name" value="Pili_assmbl_chaperone_N"/>
</dbReference>
<keyword evidence="3 6" id="KW-0732">Signal</keyword>
<evidence type="ECO:0000259" key="8">
    <source>
        <dbReference type="Pfam" id="PF02753"/>
    </source>
</evidence>
<comment type="similarity">
    <text evidence="2">Belongs to the periplasmic pilus chaperone family.</text>
</comment>
<dbReference type="SUPFAM" id="SSF49584">
    <property type="entry name" value="Periplasmic chaperone C-domain"/>
    <property type="match status" value="1"/>
</dbReference>
<evidence type="ECO:0000256" key="4">
    <source>
        <dbReference type="ARBA" id="ARBA00022764"/>
    </source>
</evidence>
<proteinExistence type="inferred from homology"/>
<keyword evidence="4" id="KW-0574">Periplasm</keyword>
<evidence type="ECO:0000256" key="6">
    <source>
        <dbReference type="SAM" id="SignalP"/>
    </source>
</evidence>
<dbReference type="PANTHER" id="PTHR30251:SF2">
    <property type="entry name" value="FIMBRIAL CHAPERONE YADV-RELATED"/>
    <property type="match status" value="1"/>
</dbReference>
<reference evidence="9 10" key="1">
    <citation type="submission" date="2019-09" db="EMBL/GenBank/DDBJ databases">
        <authorList>
            <person name="Chandra G."/>
            <person name="Truman W A."/>
        </authorList>
    </citation>
    <scope>NUCLEOTIDE SEQUENCE [LARGE SCALE GENOMIC DNA]</scope>
    <source>
        <strain evidence="9">PS941</strain>
    </source>
</reference>
<feature type="signal peptide" evidence="6">
    <location>
        <begin position="1"/>
        <end position="24"/>
    </location>
</feature>
<feature type="chain" id="PRO_5022659723" evidence="6">
    <location>
        <begin position="25"/>
        <end position="238"/>
    </location>
</feature>
<feature type="domain" description="Pili assembly chaperone C-terminal" evidence="8">
    <location>
        <begin position="167"/>
        <end position="231"/>
    </location>
</feature>
<gene>
    <name evidence="9" type="primary">yadV_2</name>
    <name evidence="9" type="ORF">PS941_01103</name>
</gene>
<name>A0A5E7SFW7_PSEFL</name>